<dbReference type="GO" id="GO:0005634">
    <property type="term" value="C:nucleus"/>
    <property type="evidence" value="ECO:0007669"/>
    <property type="project" value="UniProtKB-SubCell"/>
</dbReference>
<dbReference type="RGD" id="1593252">
    <property type="gene designation" value="Tead2"/>
</dbReference>
<dbReference type="Pfam" id="PF01285">
    <property type="entry name" value="TEA"/>
    <property type="match status" value="1"/>
</dbReference>
<evidence type="ECO:0000256" key="1">
    <source>
        <dbReference type="ARBA" id="ARBA00004123"/>
    </source>
</evidence>
<gene>
    <name evidence="10" type="primary">Tead2</name>
    <name evidence="8" type="synonym">Tead2_mapped</name>
    <name evidence="8" type="ORF">rCG_54476</name>
</gene>
<accession>A6JAZ9</accession>
<dbReference type="PRINTS" id="PR00065">
    <property type="entry name" value="TEADOMAIN"/>
</dbReference>
<keyword evidence="4" id="KW-0539">Nucleus</keyword>
<organism evidence="8 9">
    <name type="scientific">Rattus norvegicus</name>
    <name type="common">Rat</name>
    <dbReference type="NCBI Taxonomy" id="10116"/>
    <lineage>
        <taxon>Eukaryota</taxon>
        <taxon>Metazoa</taxon>
        <taxon>Chordata</taxon>
        <taxon>Craniata</taxon>
        <taxon>Vertebrata</taxon>
        <taxon>Euteleostomi</taxon>
        <taxon>Mammalia</taxon>
        <taxon>Eutheria</taxon>
        <taxon>Euarchontoglires</taxon>
        <taxon>Glires</taxon>
        <taxon>Rodentia</taxon>
        <taxon>Myomorpha</taxon>
        <taxon>Muroidea</taxon>
        <taxon>Muridae</taxon>
        <taxon>Murinae</taxon>
        <taxon>Rattus</taxon>
    </lineage>
</organism>
<feature type="domain" description="TEA" evidence="7">
    <location>
        <begin position="38"/>
        <end position="114"/>
    </location>
</feature>
<dbReference type="PROSITE" id="PS00554">
    <property type="entry name" value="TEA_1"/>
    <property type="match status" value="1"/>
</dbReference>
<keyword evidence="2" id="KW-0805">Transcription regulation</keyword>
<evidence type="ECO:0000256" key="6">
    <source>
        <dbReference type="SAM" id="MobiDB-lite"/>
    </source>
</evidence>
<evidence type="ECO:0000256" key="3">
    <source>
        <dbReference type="ARBA" id="ARBA00023163"/>
    </source>
</evidence>
<dbReference type="InterPro" id="IPR000818">
    <property type="entry name" value="TEA/ATTS_dom"/>
</dbReference>
<evidence type="ECO:0000256" key="5">
    <source>
        <dbReference type="PROSITE-ProRule" id="PRU00505"/>
    </source>
</evidence>
<evidence type="ECO:0000313" key="10">
    <source>
        <dbReference type="RGD" id="1593252"/>
    </source>
</evidence>
<name>A6JAZ9_RAT</name>
<dbReference type="InterPro" id="IPR038096">
    <property type="entry name" value="TEA/ATTS_sf"/>
</dbReference>
<sequence length="236" mass="25942">MGDPRTGAPLDDGGGWTGSEEGSEEGTGGSEGVGGDGSPDAEGVWSPDIEQSFQEALAIYPPCGRRKIILSDEGKMYGRNELIARYIKLRTGKTRTRKQVSSHIQVLARRKSREIQSKLKDQVSKDKAFQTMATMSSAQLISAPSLQAKLGPSGPQVTWVWGLWRSGMERWGHNDQQGMSDPHPCFFSRPPSFSSSGQGALGQHGMFQSEYFVSLDFPPFPPTCIHLGHRFWNHTM</sequence>
<dbReference type="AlphaFoldDB" id="A6JAZ9"/>
<feature type="DNA-binding region" description="TEA" evidence="5">
    <location>
        <begin position="38"/>
        <end position="114"/>
    </location>
</feature>
<dbReference type="InterPro" id="IPR050937">
    <property type="entry name" value="TEC1_TEAD_TF"/>
</dbReference>
<protein>
    <submittedName>
        <fullName evidence="8">TEA domain family member 2 (Mapped), isoform CRA_d</fullName>
    </submittedName>
</protein>
<dbReference type="PANTHER" id="PTHR11834:SF5">
    <property type="entry name" value="TRANSCRIPTIONAL ENHANCER FACTOR TEF-4"/>
    <property type="match status" value="1"/>
</dbReference>
<dbReference type="AGR" id="RGD:1593252"/>
<evidence type="ECO:0000256" key="2">
    <source>
        <dbReference type="ARBA" id="ARBA00023015"/>
    </source>
</evidence>
<evidence type="ECO:0000259" key="7">
    <source>
        <dbReference type="PROSITE" id="PS51088"/>
    </source>
</evidence>
<comment type="subcellular location">
    <subcellularLocation>
        <location evidence="1">Nucleus</location>
    </subcellularLocation>
</comment>
<feature type="region of interest" description="Disordered" evidence="6">
    <location>
        <begin position="1"/>
        <end position="45"/>
    </location>
</feature>
<dbReference type="PANTHER" id="PTHR11834">
    <property type="entry name" value="TRANSCRIPTIONAL ENHANCER FACTOR TEF RELATED"/>
    <property type="match status" value="1"/>
</dbReference>
<dbReference type="Gene3D" id="6.10.20.40">
    <property type="entry name" value="TEA/ATTS domain"/>
    <property type="match status" value="1"/>
</dbReference>
<reference evidence="8 9" key="1">
    <citation type="submission" date="2005-09" db="EMBL/GenBank/DDBJ databases">
        <authorList>
            <person name="Mural R.J."/>
            <person name="Li P.W."/>
            <person name="Adams M.D."/>
            <person name="Amanatides P.G."/>
            <person name="Baden-Tillson H."/>
            <person name="Barnstead M."/>
            <person name="Chin S.H."/>
            <person name="Dew I."/>
            <person name="Evans C.A."/>
            <person name="Ferriera S."/>
            <person name="Flanigan M."/>
            <person name="Fosler C."/>
            <person name="Glodek A."/>
            <person name="Gu Z."/>
            <person name="Holt R.A."/>
            <person name="Jennings D."/>
            <person name="Kraft C.L."/>
            <person name="Lu F."/>
            <person name="Nguyen T."/>
            <person name="Nusskern D.R."/>
            <person name="Pfannkoch C.M."/>
            <person name="Sitter C."/>
            <person name="Sutton G.G."/>
            <person name="Venter J.C."/>
            <person name="Wang Z."/>
            <person name="Woodage T."/>
            <person name="Zheng X.H."/>
            <person name="Zhong F."/>
        </authorList>
    </citation>
    <scope>NUCLEOTIDE SEQUENCE [LARGE SCALE GENOMIC DNA]</scope>
    <source>
        <strain>BN</strain>
        <strain evidence="9">Sprague-Dawley</strain>
    </source>
</reference>
<dbReference type="EMBL" id="CH473979">
    <property type="protein sequence ID" value="EDM07388.1"/>
    <property type="molecule type" value="Genomic_DNA"/>
</dbReference>
<evidence type="ECO:0000313" key="8">
    <source>
        <dbReference type="EMBL" id="EDM07388.1"/>
    </source>
</evidence>
<evidence type="ECO:0000313" key="9">
    <source>
        <dbReference type="Proteomes" id="UP000234681"/>
    </source>
</evidence>
<dbReference type="PROSITE" id="PS51088">
    <property type="entry name" value="TEA_2"/>
    <property type="match status" value="1"/>
</dbReference>
<dbReference type="GO" id="GO:0003700">
    <property type="term" value="F:DNA-binding transcription factor activity"/>
    <property type="evidence" value="ECO:0007669"/>
    <property type="project" value="InterPro"/>
</dbReference>
<proteinExistence type="predicted"/>
<keyword evidence="3" id="KW-0804">Transcription</keyword>
<evidence type="ECO:0000256" key="4">
    <source>
        <dbReference type="ARBA" id="ARBA00023242"/>
    </source>
</evidence>
<dbReference type="SMART" id="SM00426">
    <property type="entry name" value="TEA"/>
    <property type="match status" value="1"/>
</dbReference>
<dbReference type="Proteomes" id="UP000234681">
    <property type="component" value="Chromosome 1"/>
</dbReference>
<feature type="compositionally biased region" description="Gly residues" evidence="6">
    <location>
        <begin position="25"/>
        <end position="37"/>
    </location>
</feature>